<evidence type="ECO:0000313" key="2">
    <source>
        <dbReference type="WBParaSite" id="ES5_v2.g27158.t1"/>
    </source>
</evidence>
<organism evidence="1 2">
    <name type="scientific">Panagrolaimus sp. ES5</name>
    <dbReference type="NCBI Taxonomy" id="591445"/>
    <lineage>
        <taxon>Eukaryota</taxon>
        <taxon>Metazoa</taxon>
        <taxon>Ecdysozoa</taxon>
        <taxon>Nematoda</taxon>
        <taxon>Chromadorea</taxon>
        <taxon>Rhabditida</taxon>
        <taxon>Tylenchina</taxon>
        <taxon>Panagrolaimomorpha</taxon>
        <taxon>Panagrolaimoidea</taxon>
        <taxon>Panagrolaimidae</taxon>
        <taxon>Panagrolaimus</taxon>
    </lineage>
</organism>
<sequence length="270" mass="29235">DNITESGYDITHLCKIMLQSSSPVIGIKNIFYWDPLNPFASTNGKGLDNDYYGDMVSVSKSWYDYTNAFDSDAAAERGWMWLCCGMALGWLQTTDNANGMFNRAIPLNYYLQMCSDMFGPEINTKYVTEKVAQIGYNFIGAAHCSDMYPEMPNEPAALNATRQIVINEVRYYLTLNAPPSSPPPTSPPPSVSPTSTGISTQSSLTPIMTNSTVSPISPISSSPTIPVATGSSSPISMPSTQPTPQPTTSGNSLPNILLSTLLLLFVSLLL</sequence>
<reference evidence="2" key="1">
    <citation type="submission" date="2022-11" db="UniProtKB">
        <authorList>
            <consortium name="WormBaseParasite"/>
        </authorList>
    </citation>
    <scope>IDENTIFICATION</scope>
</reference>
<dbReference type="WBParaSite" id="ES5_v2.g27158.t1">
    <property type="protein sequence ID" value="ES5_v2.g27158.t1"/>
    <property type="gene ID" value="ES5_v2.g27158"/>
</dbReference>
<protein>
    <submittedName>
        <fullName evidence="2">Chitinase</fullName>
    </submittedName>
</protein>
<name>A0AC34GC26_9BILA</name>
<dbReference type="Proteomes" id="UP000887579">
    <property type="component" value="Unplaced"/>
</dbReference>
<evidence type="ECO:0000313" key="1">
    <source>
        <dbReference type="Proteomes" id="UP000887579"/>
    </source>
</evidence>
<accession>A0AC34GC26</accession>
<proteinExistence type="predicted"/>